<comment type="caution">
    <text evidence="1">The sequence shown here is derived from an EMBL/GenBank/DDBJ whole genome shotgun (WGS) entry which is preliminary data.</text>
</comment>
<protein>
    <submittedName>
        <fullName evidence="1">Uncharacterized protein</fullName>
    </submittedName>
</protein>
<sequence>MESWPLLEENTWSLERDISWIEQNEVWDNLNNPQESNEYHGWLQIKPAPCPNISTIVLPNIGFEDIFEKEKSPSETVIPHPWKELPGFNITKYEFLQSLTWDGIDGNLGNPYWHEIFNMDEHLRKSLFWSTWECQDWFNLQDFEIENGKIINISGGYTIKNTTWDFDWEETLIPAILSLKSGETEFNTEDWKSFVKNTSLKI</sequence>
<evidence type="ECO:0000313" key="1">
    <source>
        <dbReference type="EMBL" id="MBW0561591.1"/>
    </source>
</evidence>
<organism evidence="1 2">
    <name type="scientific">Austropuccinia psidii MF-1</name>
    <dbReference type="NCBI Taxonomy" id="1389203"/>
    <lineage>
        <taxon>Eukaryota</taxon>
        <taxon>Fungi</taxon>
        <taxon>Dikarya</taxon>
        <taxon>Basidiomycota</taxon>
        <taxon>Pucciniomycotina</taxon>
        <taxon>Pucciniomycetes</taxon>
        <taxon>Pucciniales</taxon>
        <taxon>Sphaerophragmiaceae</taxon>
        <taxon>Austropuccinia</taxon>
    </lineage>
</organism>
<dbReference type="EMBL" id="AVOT02071261">
    <property type="protein sequence ID" value="MBW0561591.1"/>
    <property type="molecule type" value="Genomic_DNA"/>
</dbReference>
<name>A0A9Q3PII8_9BASI</name>
<dbReference type="Proteomes" id="UP000765509">
    <property type="component" value="Unassembled WGS sequence"/>
</dbReference>
<proteinExistence type="predicted"/>
<reference evidence="1" key="1">
    <citation type="submission" date="2021-03" db="EMBL/GenBank/DDBJ databases">
        <title>Draft genome sequence of rust myrtle Austropuccinia psidii MF-1, a brazilian biotype.</title>
        <authorList>
            <person name="Quecine M.C."/>
            <person name="Pachon D.M.R."/>
            <person name="Bonatelli M.L."/>
            <person name="Correr F.H."/>
            <person name="Franceschini L.M."/>
            <person name="Leite T.F."/>
            <person name="Margarido G.R.A."/>
            <person name="Almeida C.A."/>
            <person name="Ferrarezi J.A."/>
            <person name="Labate C.A."/>
        </authorList>
    </citation>
    <scope>NUCLEOTIDE SEQUENCE</scope>
    <source>
        <strain evidence="1">MF-1</strain>
    </source>
</reference>
<keyword evidence="2" id="KW-1185">Reference proteome</keyword>
<dbReference type="AlphaFoldDB" id="A0A9Q3PII8"/>
<accession>A0A9Q3PII8</accession>
<gene>
    <name evidence="1" type="ORF">O181_101306</name>
</gene>
<evidence type="ECO:0000313" key="2">
    <source>
        <dbReference type="Proteomes" id="UP000765509"/>
    </source>
</evidence>